<feature type="compositionally biased region" description="Acidic residues" evidence="1">
    <location>
        <begin position="248"/>
        <end position="265"/>
    </location>
</feature>
<evidence type="ECO:0000313" key="4">
    <source>
        <dbReference type="Proteomes" id="UP000000598"/>
    </source>
</evidence>
<sequence>MLAKTLALLFFAVQTCVRAQSLEVPQVEPITTETTVFSRGPGQITTTYSTEVVTDDGTIPTVMTIYYVQIPYFDDDDYVTEETIVTTEYTVWTGTYTTTYSTEVLTLSGGPIPTVKTIYKVQTPDTSDDGGDDGTETTTTTETTEYTVWTGTYTTTYSTDVLSETGDDGIATVKTIYKVQTPDGTDDDGGADDETTATTETTQYTGWTGAYATTYSTDVLTETGEDGYPTIKTIYLVQTPLSFSNTTDGDDDKTSDDNGDDNTTDDEGRTTLEPPTTSTDTTTDQDDNNNGGQTSTPSGLTSDSTSSRVSTDGPGTTFEGGATRVLATSVFVVLLALL</sequence>
<dbReference type="EMBL" id="CR382125">
    <property type="protein sequence ID" value="CAH00169.1"/>
    <property type="molecule type" value="Genomic_DNA"/>
</dbReference>
<dbReference type="GO" id="GO:0000128">
    <property type="term" value="P:flocculation"/>
    <property type="evidence" value="ECO:0007669"/>
    <property type="project" value="InterPro"/>
</dbReference>
<dbReference type="OMA" id="TTIYFMR"/>
<feature type="compositionally biased region" description="Acidic residues" evidence="1">
    <location>
        <begin position="184"/>
        <end position="195"/>
    </location>
</feature>
<organism evidence="3 4">
    <name type="scientific">Kluyveromyces lactis (strain ATCC 8585 / CBS 2359 / DSM 70799 / NBRC 1267 / NRRL Y-1140 / WM37)</name>
    <name type="common">Yeast</name>
    <name type="synonym">Candida sphaerica</name>
    <dbReference type="NCBI Taxonomy" id="284590"/>
    <lineage>
        <taxon>Eukaryota</taxon>
        <taxon>Fungi</taxon>
        <taxon>Dikarya</taxon>
        <taxon>Ascomycota</taxon>
        <taxon>Saccharomycotina</taxon>
        <taxon>Saccharomycetes</taxon>
        <taxon>Saccharomycetales</taxon>
        <taxon>Saccharomycetaceae</taxon>
        <taxon>Kluyveromyces</taxon>
    </lineage>
</organism>
<feature type="compositionally biased region" description="Low complexity" evidence="1">
    <location>
        <begin position="276"/>
        <end position="311"/>
    </location>
</feature>
<accession>Q6CLV7</accession>
<keyword evidence="4" id="KW-1185">Reference proteome</keyword>
<feature type="region of interest" description="Disordered" evidence="1">
    <location>
        <begin position="180"/>
        <end position="200"/>
    </location>
</feature>
<evidence type="ECO:0000256" key="2">
    <source>
        <dbReference type="SAM" id="SignalP"/>
    </source>
</evidence>
<dbReference type="InterPro" id="IPR001389">
    <property type="entry name" value="Flocculin"/>
</dbReference>
<dbReference type="Pfam" id="PF00624">
    <property type="entry name" value="Flocculin"/>
    <property type="match status" value="4"/>
</dbReference>
<proteinExistence type="predicted"/>
<dbReference type="InParanoid" id="Q6CLV7"/>
<dbReference type="Proteomes" id="UP000000598">
    <property type="component" value="Chromosome E"/>
</dbReference>
<feature type="region of interest" description="Disordered" evidence="1">
    <location>
        <begin position="243"/>
        <end position="320"/>
    </location>
</feature>
<evidence type="ECO:0000256" key="1">
    <source>
        <dbReference type="SAM" id="MobiDB-lite"/>
    </source>
</evidence>
<gene>
    <name evidence="3" type="ORF">KLLA0_E25147g</name>
</gene>
<dbReference type="GeneID" id="2894303"/>
<dbReference type="PaxDb" id="284590-Q6CLV7"/>
<evidence type="ECO:0000313" key="3">
    <source>
        <dbReference type="EMBL" id="CAH00169.1"/>
    </source>
</evidence>
<feature type="chain" id="PRO_5004271671" evidence="2">
    <location>
        <begin position="20"/>
        <end position="338"/>
    </location>
</feature>
<keyword evidence="2" id="KW-0732">Signal</keyword>
<reference evidence="3 4" key="1">
    <citation type="journal article" date="2004" name="Nature">
        <title>Genome evolution in yeasts.</title>
        <authorList>
            <consortium name="Genolevures"/>
            <person name="Dujon B."/>
            <person name="Sherman D."/>
            <person name="Fischer G."/>
            <person name="Durrens P."/>
            <person name="Casaregola S."/>
            <person name="Lafontaine I."/>
            <person name="de Montigny J."/>
            <person name="Marck C."/>
            <person name="Neuveglise C."/>
            <person name="Talla E."/>
            <person name="Goffard N."/>
            <person name="Frangeul L."/>
            <person name="Aigle M."/>
            <person name="Anthouard V."/>
            <person name="Babour A."/>
            <person name="Barbe V."/>
            <person name="Barnay S."/>
            <person name="Blanchin S."/>
            <person name="Beckerich J.M."/>
            <person name="Beyne E."/>
            <person name="Bleykasten C."/>
            <person name="Boisrame A."/>
            <person name="Boyer J."/>
            <person name="Cattolico L."/>
            <person name="Confanioleri F."/>
            <person name="de Daruvar A."/>
            <person name="Despons L."/>
            <person name="Fabre E."/>
            <person name="Fairhead C."/>
            <person name="Ferry-Dumazet H."/>
            <person name="Groppi A."/>
            <person name="Hantraye F."/>
            <person name="Hennequin C."/>
            <person name="Jauniaux N."/>
            <person name="Joyet P."/>
            <person name="Kachouri R."/>
            <person name="Kerrest A."/>
            <person name="Koszul R."/>
            <person name="Lemaire M."/>
            <person name="Lesur I."/>
            <person name="Ma L."/>
            <person name="Muller H."/>
            <person name="Nicaud J.M."/>
            <person name="Nikolski M."/>
            <person name="Oztas S."/>
            <person name="Ozier-Kalogeropoulos O."/>
            <person name="Pellenz S."/>
            <person name="Potier S."/>
            <person name="Richard G.F."/>
            <person name="Straub M.L."/>
            <person name="Suleau A."/>
            <person name="Swennene D."/>
            <person name="Tekaia F."/>
            <person name="Wesolowski-Louvel M."/>
            <person name="Westhof E."/>
            <person name="Wirth B."/>
            <person name="Zeniou-Meyer M."/>
            <person name="Zivanovic I."/>
            <person name="Bolotin-Fukuhara M."/>
            <person name="Thierry A."/>
            <person name="Bouchier C."/>
            <person name="Caudron B."/>
            <person name="Scarpelli C."/>
            <person name="Gaillardin C."/>
            <person name="Weissenbach J."/>
            <person name="Wincker P."/>
            <person name="Souciet J.L."/>
        </authorList>
    </citation>
    <scope>NUCLEOTIDE SEQUENCE [LARGE SCALE GENOMIC DNA]</scope>
    <source>
        <strain evidence="4">ATCC 8585 / CBS 2359 / DSM 70799 / NBRC 1267 / NRRL Y-1140 / WM37</strain>
    </source>
</reference>
<dbReference type="HOGENOM" id="CLU_706082_0_0_1"/>
<dbReference type="RefSeq" id="XP_455082.1">
    <property type="nucleotide sequence ID" value="XM_455082.1"/>
</dbReference>
<dbReference type="KEGG" id="kla:KLLA0_E25147g"/>
<protein>
    <submittedName>
        <fullName evidence="3">KLLA0E25147p</fullName>
    </submittedName>
</protein>
<name>Q6CLV7_KLULA</name>
<dbReference type="AlphaFoldDB" id="Q6CLV7"/>
<feature type="signal peptide" evidence="2">
    <location>
        <begin position="1"/>
        <end position="19"/>
    </location>
</feature>
<dbReference type="eggNOG" id="ENOG502QPQC">
    <property type="taxonomic scope" value="Eukaryota"/>
</dbReference>